<keyword evidence="1" id="KW-0521">NADP</keyword>
<dbReference type="PANTHER" id="PTHR43103:SF3">
    <property type="entry name" value="ADP-L-GLYCERO-D-MANNO-HEPTOSE-6-EPIMERASE"/>
    <property type="match status" value="1"/>
</dbReference>
<evidence type="ECO:0000256" key="2">
    <source>
        <dbReference type="ARBA" id="ARBA00023277"/>
    </source>
</evidence>
<dbReference type="Pfam" id="PF01370">
    <property type="entry name" value="Epimerase"/>
    <property type="match status" value="1"/>
</dbReference>
<evidence type="ECO:0000313" key="6">
    <source>
        <dbReference type="Proteomes" id="UP000003963"/>
    </source>
</evidence>
<dbReference type="AlphaFoldDB" id="D9WNL2"/>
<dbReference type="Gene3D" id="3.40.50.720">
    <property type="entry name" value="NAD(P)-binding Rossmann-like Domain"/>
    <property type="match status" value="2"/>
</dbReference>
<dbReference type="InterPro" id="IPR002347">
    <property type="entry name" value="SDR_fam"/>
</dbReference>
<evidence type="ECO:0000259" key="4">
    <source>
        <dbReference type="Pfam" id="PF01370"/>
    </source>
</evidence>
<sequence length="544" mass="56210">MVPRVSDAAGLSVVVLGGTGALGGAVQRAFEAAGARVLVISRREPEPGEAVSWAGLDLTSAPSGQLAALLAGAAADVVVNAAGLTRGGTEEQLAAANAGLVRTLVEAAAALPYRPRLVQLGTVDEYGPVCRGVGITEDLPPAPVSAYGRTKLLGAQALLGATRSGAVDGTVLRIAHVFGPGAPRTDLLGTAARHLASHCPGPLRLEPLEGRWDFVDVRDVAAAALAAATAPRASGQVVNIGCGQALSVRRLVERMIVLSGLGVPLVEEPGAGGHPAGPAWQRVDISRARLLLGWRPRFGTVRSLRDQLAKAGAPNRAMVARPRWTSGLDGRTALVTGATGLVGEPPPAPSRQKNTDGLAFRNPGRPVKEISGDLEGPTDTKSSDGSRIGRFHAPLWVVAAVEERWGALDVLVANAWRRGARCDPRARFEDIPEGDWLPVVADSLAPVIRTVQRAVVGMRERGWGRIALVSSRRVPDEFHGAAEAGLHGLARGLSGQVAADGVLVNAVCPEDAPSGARAVAQTLLFLCSEANTHLTGHTLTLTGG</sequence>
<gene>
    <name evidence="5" type="ORF">SSOG_05583</name>
</gene>
<keyword evidence="6" id="KW-1185">Reference proteome</keyword>
<dbReference type="Pfam" id="PF00106">
    <property type="entry name" value="adh_short"/>
    <property type="match status" value="1"/>
</dbReference>
<feature type="domain" description="NAD-dependent epimerase/dehydratase" evidence="4">
    <location>
        <begin position="13"/>
        <end position="241"/>
    </location>
</feature>
<dbReference type="InterPro" id="IPR036291">
    <property type="entry name" value="NAD(P)-bd_dom_sf"/>
</dbReference>
<dbReference type="HOGENOM" id="CLU_500483_0_0_11"/>
<dbReference type="PRINTS" id="PR00081">
    <property type="entry name" value="GDHRDH"/>
</dbReference>
<organism evidence="5 6">
    <name type="scientific">Streptomyces himastatinicus ATCC 53653</name>
    <dbReference type="NCBI Taxonomy" id="457427"/>
    <lineage>
        <taxon>Bacteria</taxon>
        <taxon>Bacillati</taxon>
        <taxon>Actinomycetota</taxon>
        <taxon>Actinomycetes</taxon>
        <taxon>Kitasatosporales</taxon>
        <taxon>Streptomycetaceae</taxon>
        <taxon>Streptomyces</taxon>
        <taxon>Streptomyces violaceusniger group</taxon>
    </lineage>
</organism>
<evidence type="ECO:0000313" key="5">
    <source>
        <dbReference type="EMBL" id="EFL25869.1"/>
    </source>
</evidence>
<protein>
    <submittedName>
        <fullName evidence="5">LigA protein</fullName>
    </submittedName>
</protein>
<feature type="region of interest" description="Disordered" evidence="3">
    <location>
        <begin position="338"/>
        <end position="386"/>
    </location>
</feature>
<accession>D9WNL2</accession>
<evidence type="ECO:0000256" key="1">
    <source>
        <dbReference type="ARBA" id="ARBA00022857"/>
    </source>
</evidence>
<keyword evidence="2" id="KW-0119">Carbohydrate metabolism</keyword>
<dbReference type="PANTHER" id="PTHR43103">
    <property type="entry name" value="NUCLEOSIDE-DIPHOSPHATE-SUGAR EPIMERASE"/>
    <property type="match status" value="1"/>
</dbReference>
<proteinExistence type="predicted"/>
<dbReference type="InterPro" id="IPR001509">
    <property type="entry name" value="Epimerase_deHydtase"/>
</dbReference>
<dbReference type="EMBL" id="GG657754">
    <property type="protein sequence ID" value="EFL25869.1"/>
    <property type="molecule type" value="Genomic_DNA"/>
</dbReference>
<dbReference type="SUPFAM" id="SSF51735">
    <property type="entry name" value="NAD(P)-binding Rossmann-fold domains"/>
    <property type="match status" value="2"/>
</dbReference>
<name>D9WNL2_9ACTN</name>
<reference evidence="5 6" key="1">
    <citation type="submission" date="2009-02" db="EMBL/GenBank/DDBJ databases">
        <title>Annotation of Streptomyces hygroscopicus strain ATCC 53653.</title>
        <authorList>
            <consortium name="The Broad Institute Genome Sequencing Platform"/>
            <consortium name="Broad Institute Microbial Sequencing Center"/>
            <person name="Fischbach M."/>
            <person name="Godfrey P."/>
            <person name="Ward D."/>
            <person name="Young S."/>
            <person name="Zeng Q."/>
            <person name="Koehrsen M."/>
            <person name="Alvarado L."/>
            <person name="Berlin A.M."/>
            <person name="Bochicchio J."/>
            <person name="Borenstein D."/>
            <person name="Chapman S.B."/>
            <person name="Chen Z."/>
            <person name="Engels R."/>
            <person name="Freedman E."/>
            <person name="Gellesch M."/>
            <person name="Goldberg J."/>
            <person name="Griggs A."/>
            <person name="Gujja S."/>
            <person name="Heilman E.R."/>
            <person name="Heiman D.I."/>
            <person name="Hepburn T.A."/>
            <person name="Howarth C."/>
            <person name="Jen D."/>
            <person name="Larson L."/>
            <person name="Lewis B."/>
            <person name="Mehta T."/>
            <person name="Park D."/>
            <person name="Pearson M."/>
            <person name="Richards J."/>
            <person name="Roberts A."/>
            <person name="Saif S."/>
            <person name="Shea T.D."/>
            <person name="Shenoy N."/>
            <person name="Sisk P."/>
            <person name="Stolte C."/>
            <person name="Sykes S.N."/>
            <person name="Thomson T."/>
            <person name="Walk T."/>
            <person name="White J."/>
            <person name="Yandava C."/>
            <person name="Straight P."/>
            <person name="Clardy J."/>
            <person name="Hung D."/>
            <person name="Kolter R."/>
            <person name="Mekalanos J."/>
            <person name="Walker S."/>
            <person name="Walsh C.T."/>
            <person name="Wieland-Brown L.C."/>
            <person name="Haas B."/>
            <person name="Nusbaum C."/>
            <person name="Birren B."/>
        </authorList>
    </citation>
    <scope>NUCLEOTIDE SEQUENCE [LARGE SCALE GENOMIC DNA]</scope>
    <source>
        <strain evidence="5 6">ATCC 53653</strain>
    </source>
</reference>
<evidence type="ECO:0000256" key="3">
    <source>
        <dbReference type="SAM" id="MobiDB-lite"/>
    </source>
</evidence>
<dbReference type="STRING" id="457427.SSOG_05583"/>
<dbReference type="Proteomes" id="UP000003963">
    <property type="component" value="Unassembled WGS sequence"/>
</dbReference>